<dbReference type="EMBL" id="PPTT01000004">
    <property type="protein sequence ID" value="RDB70832.1"/>
    <property type="molecule type" value="Genomic_DNA"/>
</dbReference>
<organism evidence="4 6">
    <name type="scientific">Eggerthella sinensis</name>
    <dbReference type="NCBI Taxonomy" id="242230"/>
    <lineage>
        <taxon>Bacteria</taxon>
        <taxon>Bacillati</taxon>
        <taxon>Actinomycetota</taxon>
        <taxon>Coriobacteriia</taxon>
        <taxon>Eggerthellales</taxon>
        <taxon>Eggerthellaceae</taxon>
        <taxon>Eggerthella</taxon>
    </lineage>
</organism>
<dbReference type="EMBL" id="QICC01000155">
    <property type="protein sequence ID" value="RNM38642.1"/>
    <property type="molecule type" value="Genomic_DNA"/>
</dbReference>
<dbReference type="PANTHER" id="PTHR43591:SF110">
    <property type="entry name" value="RHODANESE DOMAIN-CONTAINING PROTEIN"/>
    <property type="match status" value="1"/>
</dbReference>
<dbReference type="InterPro" id="IPR029063">
    <property type="entry name" value="SAM-dependent_MTases_sf"/>
</dbReference>
<gene>
    <name evidence="3" type="ORF">C1876_03005</name>
    <name evidence="4" type="ORF">DMP09_17445</name>
</gene>
<dbReference type="CDD" id="cd02440">
    <property type="entry name" value="AdoMet_MTases"/>
    <property type="match status" value="1"/>
</dbReference>
<sequence>MPAARRSRAMVAPRLMSCIALPRLGIGRCSQYEGRPSVDASELRLTSRSRRQPGGVTRVRHAEGRRSGCKRGRGTPSCVTIWRFLLPNPRSARRRMARRVCVEQSIRTDVSRETSVLTHSAAPTCERLPLYWDDHRETEETAHMDKGFWNRFAGLYDLVMKTRGAAAERAASYAAELVAPDARILDAACGTGLFACALAPRVARVDACDYAPAMAKRTRAKAARRGFVNVACSVEDVTALSFPDATFDAAVAANVLHLLERPDVALAELARVTKPGGLLILPTYVNASHAEAQRFVKLIGAAGFSPAWAWTADDYVAFLESHGLAVEQQRLFEAQQPLCVAVARMPGIAGRGRAHAD</sequence>
<dbReference type="AlphaFoldDB" id="A0A3N0IQT7"/>
<protein>
    <recommendedName>
        <fullName evidence="2">Methyltransferase type 11 domain-containing protein</fullName>
    </recommendedName>
</protein>
<keyword evidence="5" id="KW-1185">Reference proteome</keyword>
<dbReference type="GO" id="GO:0008757">
    <property type="term" value="F:S-adenosylmethionine-dependent methyltransferase activity"/>
    <property type="evidence" value="ECO:0007669"/>
    <property type="project" value="InterPro"/>
</dbReference>
<evidence type="ECO:0000313" key="3">
    <source>
        <dbReference type="EMBL" id="RDB70832.1"/>
    </source>
</evidence>
<accession>A0A3N0IQT7</accession>
<evidence type="ECO:0000313" key="4">
    <source>
        <dbReference type="EMBL" id="RNM38642.1"/>
    </source>
</evidence>
<evidence type="ECO:0000256" key="1">
    <source>
        <dbReference type="SAM" id="MobiDB-lite"/>
    </source>
</evidence>
<feature type="domain" description="Methyltransferase type 11" evidence="2">
    <location>
        <begin position="185"/>
        <end position="281"/>
    </location>
</feature>
<name>A0A3N0IQT7_9ACTN</name>
<dbReference type="PANTHER" id="PTHR43591">
    <property type="entry name" value="METHYLTRANSFERASE"/>
    <property type="match status" value="1"/>
</dbReference>
<evidence type="ECO:0000313" key="5">
    <source>
        <dbReference type="Proteomes" id="UP000253817"/>
    </source>
</evidence>
<comment type="caution">
    <text evidence="4">The sequence shown here is derived from an EMBL/GenBank/DDBJ whole genome shotgun (WGS) entry which is preliminary data.</text>
</comment>
<evidence type="ECO:0000313" key="6">
    <source>
        <dbReference type="Proteomes" id="UP000270112"/>
    </source>
</evidence>
<dbReference type="SUPFAM" id="SSF53335">
    <property type="entry name" value="S-adenosyl-L-methionine-dependent methyltransferases"/>
    <property type="match status" value="1"/>
</dbReference>
<dbReference type="InterPro" id="IPR013216">
    <property type="entry name" value="Methyltransf_11"/>
</dbReference>
<reference evidence="4" key="3">
    <citation type="journal article" date="2019" name="Microbiol. Resour. Announc.">
        <title>Draft Genome Sequences of Type Strains of Gordonibacter faecihominis, Paraeggerthella hongkongensis, Parvibacter caecicola,Slackia equolifaciens, Slackia faecicanis, and Slackia isoflavoniconvertens.</title>
        <authorList>
            <person name="Danylec N."/>
            <person name="Stoll D.A."/>
            <person name="Dotsch A."/>
            <person name="Huch M."/>
        </authorList>
    </citation>
    <scope>NUCLEOTIDE SEQUENCE</scope>
    <source>
        <strain evidence="4">DSM 16107</strain>
    </source>
</reference>
<reference evidence="3 5" key="1">
    <citation type="journal article" date="2018" name="Elife">
        <title>Discovery and characterization of a prevalent human gut bacterial enzyme sufficient for the inactivation of a family of plant toxins.</title>
        <authorList>
            <person name="Koppel N."/>
            <person name="Bisanz J.E."/>
            <person name="Pandelia M.E."/>
            <person name="Turnbaugh P.J."/>
            <person name="Balskus E.P."/>
        </authorList>
    </citation>
    <scope>NUCLEOTIDE SEQUENCE [LARGE SCALE GENOMIC DNA]</scope>
    <source>
        <strain evidence="3 5">DSM 16107</strain>
    </source>
</reference>
<evidence type="ECO:0000259" key="2">
    <source>
        <dbReference type="Pfam" id="PF08241"/>
    </source>
</evidence>
<dbReference type="Proteomes" id="UP000270112">
    <property type="component" value="Unassembled WGS sequence"/>
</dbReference>
<dbReference type="Proteomes" id="UP000253817">
    <property type="component" value="Unassembled WGS sequence"/>
</dbReference>
<dbReference type="Pfam" id="PF08241">
    <property type="entry name" value="Methyltransf_11"/>
    <property type="match status" value="1"/>
</dbReference>
<proteinExistence type="predicted"/>
<dbReference type="Gene3D" id="3.40.50.150">
    <property type="entry name" value="Vaccinia Virus protein VP39"/>
    <property type="match status" value="1"/>
</dbReference>
<feature type="region of interest" description="Disordered" evidence="1">
    <location>
        <begin position="40"/>
        <end position="71"/>
    </location>
</feature>
<reference evidence="6" key="2">
    <citation type="submission" date="2018-05" db="EMBL/GenBank/DDBJ databases">
        <title>Genome Sequencing of selected type strains of the family Eggerthellaceae.</title>
        <authorList>
            <person name="Danylec N."/>
            <person name="Stoll D.A."/>
            <person name="Doetsch A."/>
            <person name="Huch M."/>
        </authorList>
    </citation>
    <scope>NUCLEOTIDE SEQUENCE [LARGE SCALE GENOMIC DNA]</scope>
    <source>
        <strain evidence="6">DSM 16107</strain>
    </source>
</reference>